<dbReference type="PANTHER" id="PTHR30492:SF0">
    <property type="entry name" value="METHYLGLYOXAL SYNTHASE"/>
    <property type="match status" value="1"/>
</dbReference>
<evidence type="ECO:0000259" key="2">
    <source>
        <dbReference type="PROSITE" id="PS50146"/>
    </source>
</evidence>
<dbReference type="PANTHER" id="PTHR30492">
    <property type="entry name" value="METHYLGLYOXAL SYNTHASE"/>
    <property type="match status" value="1"/>
</dbReference>
<dbReference type="Proteomes" id="UP000572528">
    <property type="component" value="Unassembled WGS sequence"/>
</dbReference>
<dbReference type="GO" id="GO:0008929">
    <property type="term" value="F:methylglyoxal synthase activity"/>
    <property type="evidence" value="ECO:0007669"/>
    <property type="project" value="InterPro"/>
</dbReference>
<dbReference type="Gene3D" id="2.60.200.40">
    <property type="match status" value="2"/>
</dbReference>
<feature type="region of interest" description="Disordered" evidence="1">
    <location>
        <begin position="147"/>
        <end position="199"/>
    </location>
</feature>
<proteinExistence type="predicted"/>
<feature type="region of interest" description="Disordered" evidence="1">
    <location>
        <begin position="271"/>
        <end position="312"/>
    </location>
</feature>
<dbReference type="GO" id="GO:0005829">
    <property type="term" value="C:cytosol"/>
    <property type="evidence" value="ECO:0007669"/>
    <property type="project" value="TreeGrafter"/>
</dbReference>
<accession>A0A853ELQ0</accession>
<dbReference type="InterPro" id="IPR017438">
    <property type="entry name" value="ATP-NAD_kinase_N"/>
</dbReference>
<feature type="compositionally biased region" description="Low complexity" evidence="1">
    <location>
        <begin position="151"/>
        <end position="199"/>
    </location>
</feature>
<dbReference type="Pfam" id="PF00781">
    <property type="entry name" value="DAGK_cat"/>
    <property type="match status" value="1"/>
</dbReference>
<protein>
    <submittedName>
        <fullName evidence="3">Diacylglycerol kinase</fullName>
    </submittedName>
</protein>
<evidence type="ECO:0000313" key="3">
    <source>
        <dbReference type="EMBL" id="NYS69795.1"/>
    </source>
</evidence>
<dbReference type="SUPFAM" id="SSF111331">
    <property type="entry name" value="NAD kinase/diacylglycerol kinase-like"/>
    <property type="match status" value="1"/>
</dbReference>
<dbReference type="InterPro" id="IPR045540">
    <property type="entry name" value="YegS/DAGK_C"/>
</dbReference>
<dbReference type="Gene3D" id="3.40.50.10330">
    <property type="entry name" value="Probable inorganic polyphosphate/atp-NAD kinase, domain 1"/>
    <property type="match status" value="1"/>
</dbReference>
<dbReference type="GO" id="GO:0016301">
    <property type="term" value="F:kinase activity"/>
    <property type="evidence" value="ECO:0007669"/>
    <property type="project" value="UniProtKB-KW"/>
</dbReference>
<keyword evidence="3" id="KW-0418">Kinase</keyword>
<dbReference type="InterPro" id="IPR001206">
    <property type="entry name" value="Diacylglycerol_kinase_cat_dom"/>
</dbReference>
<sequence length="430" mass="42984">MTATRRTGRAGHGGSETNRPLACVVINPSKRKATRAVSDLLARRLREAGFRGPIWLETSGSEPGATQARLAVASGARLVVAAGGDGTVRSVAAGLASTSLEMGIMPLGTANLAARNLGLPTTDLAQAAEVLASGSAGPYDLAWVSTDAHSETGTEAGAETGTATGTETSAGGSSLPGAPGTASGRAAASAGPAASPAPATVANGISWARPTLGHEHACMVVAGIGFDAGLVAATHPGLKARIGWGAYALAAMSNLRSPRMDLVLSLAGEPGSASDAAAPSVPPRPTPGGEAPSDTGLGSGPPRTAPSRGGRRVERLTARSLLVANGGRLPAGITLLPRARLDDGLLDIAAIDTVAGLVGWGSLARQVLPPYAAAYADPERATGRVLLRQGNDVTVRLAAPALVEVDGDLLPPTQGVHVRLEAGALRIRRP</sequence>
<dbReference type="EMBL" id="JACBXV010000148">
    <property type="protein sequence ID" value="NYS69795.1"/>
    <property type="molecule type" value="Genomic_DNA"/>
</dbReference>
<reference evidence="3 4" key="1">
    <citation type="submission" date="2020-07" db="EMBL/GenBank/DDBJ databases">
        <title>MOT database genomes.</title>
        <authorList>
            <person name="Joseph S."/>
            <person name="Aduse-Opoku J."/>
            <person name="Hashim A."/>
            <person name="Wade W."/>
            <person name="Curtis M."/>
        </authorList>
    </citation>
    <scope>NUCLEOTIDE SEQUENCE [LARGE SCALE GENOMIC DNA]</scope>
    <source>
        <strain evidence="3 4">WMus004</strain>
    </source>
</reference>
<name>A0A853ELQ0_9ACTO</name>
<dbReference type="Pfam" id="PF19279">
    <property type="entry name" value="YegS_C"/>
    <property type="match status" value="1"/>
</dbReference>
<dbReference type="AlphaFoldDB" id="A0A853ELQ0"/>
<dbReference type="PROSITE" id="PS50146">
    <property type="entry name" value="DAGK"/>
    <property type="match status" value="1"/>
</dbReference>
<dbReference type="RefSeq" id="WP_179901057.1">
    <property type="nucleotide sequence ID" value="NZ_JACBXV010000148.1"/>
</dbReference>
<comment type="caution">
    <text evidence="3">The sequence shown here is derived from an EMBL/GenBank/DDBJ whole genome shotgun (WGS) entry which is preliminary data.</text>
</comment>
<dbReference type="GO" id="GO:0019242">
    <property type="term" value="P:methylglyoxal biosynthetic process"/>
    <property type="evidence" value="ECO:0007669"/>
    <property type="project" value="InterPro"/>
</dbReference>
<feature type="domain" description="DAGKc" evidence="2">
    <location>
        <begin position="17"/>
        <end position="148"/>
    </location>
</feature>
<gene>
    <name evidence="3" type="ORF">HZZ05_09770</name>
</gene>
<dbReference type="InterPro" id="IPR016064">
    <property type="entry name" value="NAD/diacylglycerol_kinase_sf"/>
</dbReference>
<keyword evidence="3" id="KW-0808">Transferase</keyword>
<dbReference type="InterPro" id="IPR004363">
    <property type="entry name" value="Methylgl_synth"/>
</dbReference>
<evidence type="ECO:0000256" key="1">
    <source>
        <dbReference type="SAM" id="MobiDB-lite"/>
    </source>
</evidence>
<organism evidence="3 4">
    <name type="scientific">Actinomyces bowdenii</name>
    <dbReference type="NCBI Taxonomy" id="131109"/>
    <lineage>
        <taxon>Bacteria</taxon>
        <taxon>Bacillati</taxon>
        <taxon>Actinomycetota</taxon>
        <taxon>Actinomycetes</taxon>
        <taxon>Actinomycetales</taxon>
        <taxon>Actinomycetaceae</taxon>
        <taxon>Actinomyces</taxon>
    </lineage>
</organism>
<evidence type="ECO:0000313" key="4">
    <source>
        <dbReference type="Proteomes" id="UP000572528"/>
    </source>
</evidence>